<sequence>MRKSLSSVLWLRSNSE</sequence>
<organism evidence="1 2">
    <name type="scientific">Colletotrichum scovillei</name>
    <dbReference type="NCBI Taxonomy" id="1209932"/>
    <lineage>
        <taxon>Eukaryota</taxon>
        <taxon>Fungi</taxon>
        <taxon>Dikarya</taxon>
        <taxon>Ascomycota</taxon>
        <taxon>Pezizomycotina</taxon>
        <taxon>Sordariomycetes</taxon>
        <taxon>Hypocreomycetidae</taxon>
        <taxon>Glomerellales</taxon>
        <taxon>Glomerellaceae</taxon>
        <taxon>Colletotrichum</taxon>
        <taxon>Colletotrichum acutatum species complex</taxon>
    </lineage>
</organism>
<dbReference type="Proteomes" id="UP000699042">
    <property type="component" value="Unassembled WGS sequence"/>
</dbReference>
<evidence type="ECO:0000313" key="2">
    <source>
        <dbReference type="Proteomes" id="UP000699042"/>
    </source>
</evidence>
<feature type="non-terminal residue" evidence="1">
    <location>
        <position position="1"/>
    </location>
</feature>
<protein>
    <submittedName>
        <fullName evidence="1">Uncharacterized protein</fullName>
    </submittedName>
</protein>
<evidence type="ECO:0000313" key="1">
    <source>
        <dbReference type="EMBL" id="KAG7054335.1"/>
    </source>
</evidence>
<name>A0A9P7RBY4_9PEZI</name>
<proteinExistence type="predicted"/>
<dbReference type="EMBL" id="JAESDN010000003">
    <property type="protein sequence ID" value="KAG7054335.1"/>
    <property type="molecule type" value="Genomic_DNA"/>
</dbReference>
<gene>
    <name evidence="1" type="ORF">JMJ77_001402</name>
</gene>
<reference evidence="1" key="1">
    <citation type="submission" date="2021-05" db="EMBL/GenBank/DDBJ databases">
        <title>Comparative genomics of three Colletotrichum scovillei strains and genetic complementation revealed genes involved fungal growth and virulence on chili pepper.</title>
        <authorList>
            <person name="Hsieh D.-K."/>
            <person name="Chuang S.-C."/>
            <person name="Chen C.-Y."/>
            <person name="Chao Y.-T."/>
            <person name="Lu M.-Y.J."/>
            <person name="Lee M.-H."/>
            <person name="Shih M.-C."/>
        </authorList>
    </citation>
    <scope>NUCLEOTIDE SEQUENCE</scope>
    <source>
        <strain evidence="1">Coll-153</strain>
    </source>
</reference>
<accession>A0A9P7RBY4</accession>
<keyword evidence="2" id="KW-1185">Reference proteome</keyword>
<dbReference type="AlphaFoldDB" id="A0A9P7RBY4"/>
<comment type="caution">
    <text evidence="1">The sequence shown here is derived from an EMBL/GenBank/DDBJ whole genome shotgun (WGS) entry which is preliminary data.</text>
</comment>